<keyword evidence="11" id="KW-0969">Cilium</keyword>
<evidence type="ECO:0000256" key="5">
    <source>
        <dbReference type="ARBA" id="ARBA00022500"/>
    </source>
</evidence>
<keyword evidence="4 10" id="KW-1003">Cell membrane</keyword>
<accession>A0A6I4ZYT9</accession>
<dbReference type="Proteomes" id="UP000468638">
    <property type="component" value="Unassembled WGS sequence"/>
</dbReference>
<keyword evidence="11" id="KW-0966">Cell projection</keyword>
<feature type="transmembrane region" description="Helical" evidence="10">
    <location>
        <begin position="12"/>
        <end position="30"/>
    </location>
</feature>
<keyword evidence="8 10" id="KW-1133">Transmembrane helix</keyword>
<dbReference type="GO" id="GO:0009425">
    <property type="term" value="C:bacterial-type flagellum basal body"/>
    <property type="evidence" value="ECO:0007669"/>
    <property type="project" value="InterPro"/>
</dbReference>
<proteinExistence type="inferred from homology"/>
<dbReference type="GO" id="GO:0006935">
    <property type="term" value="P:chemotaxis"/>
    <property type="evidence" value="ECO:0007669"/>
    <property type="project" value="UniProtKB-KW"/>
</dbReference>
<keyword evidence="9 10" id="KW-0472">Membrane</keyword>
<dbReference type="NCBIfam" id="NF005826">
    <property type="entry name" value="PRK07718.1"/>
    <property type="match status" value="1"/>
</dbReference>
<evidence type="ECO:0000256" key="7">
    <source>
        <dbReference type="ARBA" id="ARBA00022779"/>
    </source>
</evidence>
<dbReference type="Pfam" id="PF03748">
    <property type="entry name" value="FliL"/>
    <property type="match status" value="1"/>
</dbReference>
<dbReference type="GO" id="GO:0005886">
    <property type="term" value="C:plasma membrane"/>
    <property type="evidence" value="ECO:0007669"/>
    <property type="project" value="UniProtKB-SubCell"/>
</dbReference>
<evidence type="ECO:0000256" key="4">
    <source>
        <dbReference type="ARBA" id="ARBA00022475"/>
    </source>
</evidence>
<organism evidence="11 12">
    <name type="scientific">Pontibacillus yanchengensis</name>
    <dbReference type="NCBI Taxonomy" id="462910"/>
    <lineage>
        <taxon>Bacteria</taxon>
        <taxon>Bacillati</taxon>
        <taxon>Bacillota</taxon>
        <taxon>Bacilli</taxon>
        <taxon>Bacillales</taxon>
        <taxon>Bacillaceae</taxon>
        <taxon>Pontibacillus</taxon>
    </lineage>
</organism>
<reference evidence="11 12" key="1">
    <citation type="submission" date="2019-11" db="EMBL/GenBank/DDBJ databases">
        <title>Genome sequences of 17 halophilic strains isolated from different environments.</title>
        <authorList>
            <person name="Furrow R.E."/>
        </authorList>
    </citation>
    <scope>NUCLEOTIDE SEQUENCE [LARGE SCALE GENOMIC DNA]</scope>
    <source>
        <strain evidence="11 12">22514_16_FS</strain>
    </source>
</reference>
<evidence type="ECO:0000256" key="1">
    <source>
        <dbReference type="ARBA" id="ARBA00002254"/>
    </source>
</evidence>
<comment type="similarity">
    <text evidence="3 10">Belongs to the FliL family.</text>
</comment>
<dbReference type="InterPro" id="IPR005503">
    <property type="entry name" value="FliL"/>
</dbReference>
<keyword evidence="6 10" id="KW-0812">Transmembrane</keyword>
<evidence type="ECO:0000256" key="2">
    <source>
        <dbReference type="ARBA" id="ARBA00004162"/>
    </source>
</evidence>
<dbReference type="AlphaFoldDB" id="A0A6I4ZYT9"/>
<evidence type="ECO:0000256" key="6">
    <source>
        <dbReference type="ARBA" id="ARBA00022692"/>
    </source>
</evidence>
<evidence type="ECO:0000313" key="11">
    <source>
        <dbReference type="EMBL" id="MYL33150.1"/>
    </source>
</evidence>
<dbReference type="PANTHER" id="PTHR35091">
    <property type="entry name" value="FLAGELLAR PROTEIN FLIL"/>
    <property type="match status" value="1"/>
</dbReference>
<dbReference type="EMBL" id="WMEQ01000003">
    <property type="protein sequence ID" value="MYL33150.1"/>
    <property type="molecule type" value="Genomic_DNA"/>
</dbReference>
<dbReference type="OrthoDB" id="2381796at2"/>
<evidence type="ECO:0000256" key="10">
    <source>
        <dbReference type="RuleBase" id="RU364125"/>
    </source>
</evidence>
<keyword evidence="7 10" id="KW-0283">Flagellar rotation</keyword>
<gene>
    <name evidence="11" type="primary">fliL</name>
    <name evidence="11" type="ORF">GLW05_06000</name>
</gene>
<evidence type="ECO:0000256" key="9">
    <source>
        <dbReference type="ARBA" id="ARBA00023136"/>
    </source>
</evidence>
<evidence type="ECO:0000256" key="8">
    <source>
        <dbReference type="ARBA" id="ARBA00022989"/>
    </source>
</evidence>
<keyword evidence="11" id="KW-0282">Flagellum</keyword>
<comment type="function">
    <text evidence="1 10">Controls the rotational direction of flagella during chemotaxis.</text>
</comment>
<keyword evidence="5 10" id="KW-0145">Chemotaxis</keyword>
<dbReference type="PANTHER" id="PTHR35091:SF2">
    <property type="entry name" value="FLAGELLAR PROTEIN FLIL"/>
    <property type="match status" value="1"/>
</dbReference>
<dbReference type="GO" id="GO:0071978">
    <property type="term" value="P:bacterial-type flagellum-dependent swarming motility"/>
    <property type="evidence" value="ECO:0007669"/>
    <property type="project" value="TreeGrafter"/>
</dbReference>
<comment type="subcellular location">
    <subcellularLocation>
        <location evidence="2">Cell membrane</location>
        <topology evidence="2">Single-pass membrane protein</topology>
    </subcellularLocation>
</comment>
<protein>
    <recommendedName>
        <fullName evidence="10">Flagellar protein FliL</fullName>
    </recommendedName>
</protein>
<comment type="caution">
    <text evidence="11">The sequence shown here is derived from an EMBL/GenBank/DDBJ whole genome shotgun (WGS) entry which is preliminary data.</text>
</comment>
<sequence>MLLSSRLFKSMVTALVVITIVGVVALILVLNTSGQEDSSAEPTIDEIIENSFETEEITTDLKNDRFVRIQFRIVTNGKDAKQELQKRDFQLKNILIKELSKMEESEFQSGVANLESMLKLRLNELLAEGNVTEVYTIEKVLQ</sequence>
<name>A0A6I4ZYT9_9BACI</name>
<evidence type="ECO:0000313" key="12">
    <source>
        <dbReference type="Proteomes" id="UP000468638"/>
    </source>
</evidence>
<evidence type="ECO:0000256" key="3">
    <source>
        <dbReference type="ARBA" id="ARBA00008281"/>
    </source>
</evidence>